<accession>A0A8D8XI27</accession>
<proteinExistence type="predicted"/>
<reference evidence="1" key="1">
    <citation type="submission" date="2021-05" db="EMBL/GenBank/DDBJ databases">
        <authorList>
            <person name="Alioto T."/>
            <person name="Alioto T."/>
            <person name="Gomez Garrido J."/>
        </authorList>
    </citation>
    <scope>NUCLEOTIDE SEQUENCE</scope>
</reference>
<dbReference type="EMBL" id="HBUF01327995">
    <property type="protein sequence ID" value="CAG6696273.1"/>
    <property type="molecule type" value="Transcribed_RNA"/>
</dbReference>
<name>A0A8D8XI27_9HEMI</name>
<organism evidence="1">
    <name type="scientific">Cacopsylla melanoneura</name>
    <dbReference type="NCBI Taxonomy" id="428564"/>
    <lineage>
        <taxon>Eukaryota</taxon>
        <taxon>Metazoa</taxon>
        <taxon>Ecdysozoa</taxon>
        <taxon>Arthropoda</taxon>
        <taxon>Hexapoda</taxon>
        <taxon>Insecta</taxon>
        <taxon>Pterygota</taxon>
        <taxon>Neoptera</taxon>
        <taxon>Paraneoptera</taxon>
        <taxon>Hemiptera</taxon>
        <taxon>Sternorrhyncha</taxon>
        <taxon>Psylloidea</taxon>
        <taxon>Psyllidae</taxon>
        <taxon>Psyllinae</taxon>
        <taxon>Cacopsylla</taxon>
    </lineage>
</organism>
<dbReference type="AlphaFoldDB" id="A0A8D8XI27"/>
<protein>
    <submittedName>
        <fullName evidence="1">Uncharacterized protein</fullName>
    </submittedName>
</protein>
<sequence length="378" mass="42816">MEELSTDLVSFFRLADSLLPGLLFKNRHRISDVSMCALVDDIAREYTKTVSVHGGTALETTFDDYTLGGTVFKKSPGAYLSGAVVFATFKFQTKQFSKLRDLIVSPSNVTACSDARIHTIFEHNELWTAFIFNCDIRRELFFISTKLTHLFSPNGPVVNNNDVVRPVTNEVDFDYLKKIVNKESACGNAQTGLRYDTFTLTYANDSPPVDNVFVIDLSLRNIFNQYDQDLKRSFQPFLSDLNDVNYKTHVSRFLNSVSEKYFLPGFPTAIHPLLVASKDKQEEMETILSLNDSVRINTANDVLLNRSDLLNVLRLATNLERDNATPVDMDQIRALSTKALITMLVQAQLVQVHTKSVFSPSVRTHWHNYPDNFAFVNK</sequence>
<evidence type="ECO:0000313" key="1">
    <source>
        <dbReference type="EMBL" id="CAG6696273.1"/>
    </source>
</evidence>